<organism evidence="2 3">
    <name type="scientific">Nanobsidianus stetteri</name>
    <dbReference type="NCBI Taxonomy" id="1294122"/>
    <lineage>
        <taxon>Archaea</taxon>
        <taxon>Nanobdellota</taxon>
        <taxon>Candidatus Nanoarchaeia</taxon>
        <taxon>Nanoarchaeales</taxon>
        <taxon>Nanopusillaceae</taxon>
        <taxon>Candidatus Nanobsidianus</taxon>
    </lineage>
</organism>
<keyword evidence="1" id="KW-0812">Transmembrane</keyword>
<dbReference type="AlphaFoldDB" id="R1GA22"/>
<accession>R1GA22</accession>
<reference evidence="2 3" key="1">
    <citation type="submission" date="2013-02" db="EMBL/GenBank/DDBJ databases">
        <title>Insights into archaeal evolution and symbiosis from the genomes of a Nanoarchaeon and its crenarchaeal host from Yellowstone National Park.</title>
        <authorList>
            <person name="Podar M."/>
            <person name="Makarova K.S."/>
            <person name="Graham D.E."/>
            <person name="Wolf Y.I."/>
            <person name="Koonin E.V."/>
            <person name="Reysenbach A.-L."/>
        </authorList>
    </citation>
    <scope>NUCLEOTIDE SEQUENCE [LARGE SCALE GENOMIC DNA]</scope>
</reference>
<dbReference type="EMBL" id="APJZ01000001">
    <property type="protein sequence ID" value="EOD42704.1"/>
    <property type="molecule type" value="Genomic_DNA"/>
</dbReference>
<sequence length="314" mass="34780">MRGDFLRIIFDIIVLIVLAVLIYFIIVTFIGVAMGNEARYIGYLNAIASDINNPGNSGNGEVFINNYDYNYVFVLTNNNNAWYLQLYHCFPPNQVVGLLSVKVVYWNVSTTDNGNTIIFAPALAFCKLVKQESLNVNQININIQGLNDNAGLLAYSNNENLGIFQIFVNIIDNFFPGSSSFFLTIVNDTTITCNSNGCKFTSTINENGNTYQESGYIYCDPNPNVNTNNNNLPYNPADCVELSGFPQNPQIQLSNLEGEIISSETFTSLIQLFQTNFPLLYFAGSLPPTVMDIEVNSNGNTANINIYIGETVST</sequence>
<evidence type="ECO:0000256" key="1">
    <source>
        <dbReference type="SAM" id="Phobius"/>
    </source>
</evidence>
<keyword evidence="1" id="KW-0472">Membrane</keyword>
<proteinExistence type="predicted"/>
<gene>
    <name evidence="2" type="ORF">Nst1_043</name>
</gene>
<name>R1GA22_NANST</name>
<evidence type="ECO:0000313" key="2">
    <source>
        <dbReference type="EMBL" id="EOD42704.1"/>
    </source>
</evidence>
<protein>
    <submittedName>
        <fullName evidence="2">Uncharacterized protein</fullName>
    </submittedName>
</protein>
<keyword evidence="3" id="KW-1185">Reference proteome</keyword>
<comment type="caution">
    <text evidence="2">The sequence shown here is derived from an EMBL/GenBank/DDBJ whole genome shotgun (WGS) entry which is preliminary data.</text>
</comment>
<keyword evidence="1" id="KW-1133">Transmembrane helix</keyword>
<evidence type="ECO:0000313" key="3">
    <source>
        <dbReference type="Proteomes" id="UP000053279"/>
    </source>
</evidence>
<dbReference type="Proteomes" id="UP000053279">
    <property type="component" value="Unassembled WGS sequence"/>
</dbReference>
<feature type="transmembrane region" description="Helical" evidence="1">
    <location>
        <begin position="12"/>
        <end position="34"/>
    </location>
</feature>